<feature type="transmembrane region" description="Helical" evidence="8">
    <location>
        <begin position="126"/>
        <end position="147"/>
    </location>
</feature>
<comment type="subcellular location">
    <subcellularLocation>
        <location evidence="1">Cell membrane</location>
        <topology evidence="1">Multi-pass membrane protein</topology>
    </subcellularLocation>
</comment>
<evidence type="ECO:0000256" key="4">
    <source>
        <dbReference type="ARBA" id="ARBA00022475"/>
    </source>
</evidence>
<dbReference type="Proteomes" id="UP000469523">
    <property type="component" value="Unassembled WGS sequence"/>
</dbReference>
<feature type="transmembrane region" description="Helical" evidence="8">
    <location>
        <begin position="101"/>
        <end position="119"/>
    </location>
</feature>
<keyword evidence="6 8" id="KW-1133">Transmembrane helix</keyword>
<evidence type="ECO:0000256" key="6">
    <source>
        <dbReference type="ARBA" id="ARBA00022989"/>
    </source>
</evidence>
<dbReference type="FunFam" id="1.10.3470.10:FF:000001">
    <property type="entry name" value="Vitamin B12 ABC transporter permease BtuC"/>
    <property type="match status" value="1"/>
</dbReference>
<keyword evidence="5 8" id="KW-0812">Transmembrane</keyword>
<dbReference type="GO" id="GO:0005886">
    <property type="term" value="C:plasma membrane"/>
    <property type="evidence" value="ECO:0007669"/>
    <property type="project" value="UniProtKB-SubCell"/>
</dbReference>
<proteinExistence type="inferred from homology"/>
<dbReference type="PANTHER" id="PTHR30472">
    <property type="entry name" value="FERRIC ENTEROBACTIN TRANSPORT SYSTEM PERMEASE PROTEIN"/>
    <property type="match status" value="1"/>
</dbReference>
<evidence type="ECO:0000256" key="5">
    <source>
        <dbReference type="ARBA" id="ARBA00022692"/>
    </source>
</evidence>
<gene>
    <name evidence="9" type="ORF">FYJ83_03275</name>
</gene>
<sequence length="337" mass="36222">MKIYSSEVRKTNNKYFLQYLMAIILLCAAFGFSIGVGKYPIPIKDIIKIIFGKEVDSTVKMVFFNLRLPRTIMVIMAGIGLSISGSVYQTIFKNPLATPDIIGVSSGATLGAAIAIVFLSGGTFTIAFSAFAGGIVAVFVALGLARMSENKGIATLVLAGIVIGSITNGLIMILKFFADPERQLAAIEFWSMGSFAGITSDKMLGVLPFFLLGITMLILLRWQINILSLSDDEGKSLGLKIERVRLLIIIAATLVVASIVSITGLISFISLIAPHIARIIRKRNDFSTAIFSGLIGSLILIVADCLARSIGSSEIPISILTTFIGAPYLAYLMSRHR</sequence>
<dbReference type="EMBL" id="VUNQ01000004">
    <property type="protein sequence ID" value="MSU00487.1"/>
    <property type="molecule type" value="Genomic_DNA"/>
</dbReference>
<name>A0A6N7XRV4_9FIRM</name>
<evidence type="ECO:0000256" key="3">
    <source>
        <dbReference type="ARBA" id="ARBA00022448"/>
    </source>
</evidence>
<reference evidence="9 10" key="1">
    <citation type="submission" date="2019-09" db="EMBL/GenBank/DDBJ databases">
        <title>In-depth cultivation of the pig gut microbiome towards novel bacterial diversity and tailored functional studies.</title>
        <authorList>
            <person name="Wylensek D."/>
            <person name="Hitch T.C.A."/>
            <person name="Clavel T."/>
        </authorList>
    </citation>
    <scope>NUCLEOTIDE SEQUENCE [LARGE SCALE GENOMIC DNA]</scope>
    <source>
        <strain evidence="9 10">WCA3-693-APC-4?</strain>
    </source>
</reference>
<comment type="similarity">
    <text evidence="2">Belongs to the binding-protein-dependent transport system permease family. FecCD subfamily.</text>
</comment>
<dbReference type="Pfam" id="PF01032">
    <property type="entry name" value="FecCD"/>
    <property type="match status" value="1"/>
</dbReference>
<feature type="transmembrane region" description="Helical" evidence="8">
    <location>
        <begin position="153"/>
        <end position="174"/>
    </location>
</feature>
<feature type="transmembrane region" description="Helical" evidence="8">
    <location>
        <begin position="285"/>
        <end position="303"/>
    </location>
</feature>
<dbReference type="AlphaFoldDB" id="A0A6N7XRV4"/>
<organism evidence="9 10">
    <name type="scientific">Tissierella pigra</name>
    <dbReference type="NCBI Taxonomy" id="2607614"/>
    <lineage>
        <taxon>Bacteria</taxon>
        <taxon>Bacillati</taxon>
        <taxon>Bacillota</taxon>
        <taxon>Tissierellia</taxon>
        <taxon>Tissierellales</taxon>
        <taxon>Tissierellaceae</taxon>
        <taxon>Tissierella</taxon>
    </lineage>
</organism>
<comment type="caution">
    <text evidence="9">The sequence shown here is derived from an EMBL/GenBank/DDBJ whole genome shotgun (WGS) entry which is preliminary data.</text>
</comment>
<feature type="transmembrane region" description="Helical" evidence="8">
    <location>
        <begin position="315"/>
        <end position="333"/>
    </location>
</feature>
<keyword evidence="4" id="KW-1003">Cell membrane</keyword>
<dbReference type="SUPFAM" id="SSF81345">
    <property type="entry name" value="ABC transporter involved in vitamin B12 uptake, BtuC"/>
    <property type="match status" value="1"/>
</dbReference>
<dbReference type="CDD" id="cd06550">
    <property type="entry name" value="TM_ABC_iron-siderophores_like"/>
    <property type="match status" value="1"/>
</dbReference>
<evidence type="ECO:0000256" key="2">
    <source>
        <dbReference type="ARBA" id="ARBA00007935"/>
    </source>
</evidence>
<keyword evidence="7 8" id="KW-0472">Membrane</keyword>
<feature type="transmembrane region" description="Helical" evidence="8">
    <location>
        <begin position="204"/>
        <end position="224"/>
    </location>
</feature>
<feature type="transmembrane region" description="Helical" evidence="8">
    <location>
        <begin position="16"/>
        <end position="36"/>
    </location>
</feature>
<dbReference type="InterPro" id="IPR000522">
    <property type="entry name" value="ABC_transptr_permease_BtuC"/>
</dbReference>
<dbReference type="GO" id="GO:0022857">
    <property type="term" value="F:transmembrane transporter activity"/>
    <property type="evidence" value="ECO:0007669"/>
    <property type="project" value="InterPro"/>
</dbReference>
<dbReference type="InterPro" id="IPR037294">
    <property type="entry name" value="ABC_BtuC-like"/>
</dbReference>
<feature type="transmembrane region" description="Helical" evidence="8">
    <location>
        <begin position="71"/>
        <end position="89"/>
    </location>
</feature>
<evidence type="ECO:0000313" key="10">
    <source>
        <dbReference type="Proteomes" id="UP000469523"/>
    </source>
</evidence>
<evidence type="ECO:0000256" key="1">
    <source>
        <dbReference type="ARBA" id="ARBA00004651"/>
    </source>
</evidence>
<evidence type="ECO:0000256" key="8">
    <source>
        <dbReference type="SAM" id="Phobius"/>
    </source>
</evidence>
<keyword evidence="10" id="KW-1185">Reference proteome</keyword>
<dbReference type="GO" id="GO:0033214">
    <property type="term" value="P:siderophore-iron import into cell"/>
    <property type="evidence" value="ECO:0007669"/>
    <property type="project" value="TreeGrafter"/>
</dbReference>
<evidence type="ECO:0000256" key="7">
    <source>
        <dbReference type="ARBA" id="ARBA00023136"/>
    </source>
</evidence>
<evidence type="ECO:0000313" key="9">
    <source>
        <dbReference type="EMBL" id="MSU00487.1"/>
    </source>
</evidence>
<dbReference type="Gene3D" id="1.10.3470.10">
    <property type="entry name" value="ABC transporter involved in vitamin B12 uptake, BtuC"/>
    <property type="match status" value="1"/>
</dbReference>
<accession>A0A6N7XRV4</accession>
<protein>
    <submittedName>
        <fullName evidence="9">Iron ABC transporter permease</fullName>
    </submittedName>
</protein>
<dbReference type="PANTHER" id="PTHR30472:SF25">
    <property type="entry name" value="ABC TRANSPORTER PERMEASE PROTEIN MJ0876-RELATED"/>
    <property type="match status" value="1"/>
</dbReference>
<keyword evidence="3" id="KW-0813">Transport</keyword>
<feature type="transmembrane region" description="Helical" evidence="8">
    <location>
        <begin position="244"/>
        <end position="273"/>
    </location>
</feature>